<proteinExistence type="inferred from homology"/>
<evidence type="ECO:0000259" key="7">
    <source>
        <dbReference type="PROSITE" id="PS50262"/>
    </source>
</evidence>
<evidence type="ECO:0000256" key="3">
    <source>
        <dbReference type="ARBA" id="ARBA00022692"/>
    </source>
</evidence>
<dbReference type="PROSITE" id="PS50262">
    <property type="entry name" value="G_PROTEIN_RECEP_F1_2"/>
    <property type="match status" value="1"/>
</dbReference>
<evidence type="ECO:0000256" key="4">
    <source>
        <dbReference type="ARBA" id="ARBA00022989"/>
    </source>
</evidence>
<dbReference type="InterPro" id="IPR022343">
    <property type="entry name" value="GCR1-cAMP_receptor"/>
</dbReference>
<keyword evidence="3 6" id="KW-0812">Transmembrane</keyword>
<dbReference type="PANTHER" id="PTHR23112:SF0">
    <property type="entry name" value="TRANSMEMBRANE PROTEIN 116"/>
    <property type="match status" value="1"/>
</dbReference>
<evidence type="ECO:0000256" key="1">
    <source>
        <dbReference type="ARBA" id="ARBA00004141"/>
    </source>
</evidence>
<feature type="transmembrane region" description="Helical" evidence="6">
    <location>
        <begin position="73"/>
        <end position="95"/>
    </location>
</feature>
<feature type="transmembrane region" description="Helical" evidence="6">
    <location>
        <begin position="107"/>
        <end position="129"/>
    </location>
</feature>
<feature type="transmembrane region" description="Helical" evidence="6">
    <location>
        <begin position="205"/>
        <end position="225"/>
    </location>
</feature>
<comment type="similarity">
    <text evidence="2">Belongs to the G-protein coupled receptor 5 family.</text>
</comment>
<evidence type="ECO:0000313" key="8">
    <source>
        <dbReference type="EMBL" id="NDV34535.1"/>
    </source>
</evidence>
<dbReference type="GO" id="GO:0007189">
    <property type="term" value="P:adenylate cyclase-activating G protein-coupled receptor signaling pathway"/>
    <property type="evidence" value="ECO:0007669"/>
    <property type="project" value="TreeGrafter"/>
</dbReference>
<protein>
    <recommendedName>
        <fullName evidence="7">G-protein coupled receptors family 1 profile domain-containing protein</fullName>
    </recommendedName>
</protein>
<accession>A0A6B2LC25</accession>
<keyword evidence="5 6" id="KW-0472">Membrane</keyword>
<dbReference type="SUPFAM" id="SSF81321">
    <property type="entry name" value="Family A G protein-coupled receptor-like"/>
    <property type="match status" value="1"/>
</dbReference>
<dbReference type="GO" id="GO:0005886">
    <property type="term" value="C:plasma membrane"/>
    <property type="evidence" value="ECO:0007669"/>
    <property type="project" value="TreeGrafter"/>
</dbReference>
<dbReference type="AlphaFoldDB" id="A0A6B2LC25"/>
<feature type="transmembrane region" description="Helical" evidence="6">
    <location>
        <begin position="237"/>
        <end position="259"/>
    </location>
</feature>
<name>A0A6B2LC25_9EUKA</name>
<dbReference type="PRINTS" id="PR02001">
    <property type="entry name" value="GCR1CAMPR"/>
</dbReference>
<organism evidence="8">
    <name type="scientific">Arcella intermedia</name>
    <dbReference type="NCBI Taxonomy" id="1963864"/>
    <lineage>
        <taxon>Eukaryota</taxon>
        <taxon>Amoebozoa</taxon>
        <taxon>Tubulinea</taxon>
        <taxon>Elardia</taxon>
        <taxon>Arcellinida</taxon>
        <taxon>Sphaerothecina</taxon>
        <taxon>Arcellidae</taxon>
        <taxon>Arcella</taxon>
    </lineage>
</organism>
<sequence>MSVVGCLSGLASVLVISCSVGFKFHRKKCKRLIFYLIIADLIQSIATSSSWMWMEQEAVAGIACTVQGFLLQFGDVSSAFASAVIGTCVFCQVLAFDYPILKIDNKLFEIVSVVITFGGSLLLALIGFIREKPNKPFYAPVGYGAWCWISDEYNLERLMLHYIWIFMICLYLFLTYFLVGFVSCRSKQSVDPSNTAKRAQVIKKVAGFPIVFFVVFVPLGSYRLYQWANPGLLVPPAFIGLAICVFALNGFCNAILYGISRNIFCKVWENLSKVTRSTNV</sequence>
<dbReference type="InterPro" id="IPR017452">
    <property type="entry name" value="GPCR_Rhodpsn_7TM"/>
</dbReference>
<dbReference type="Gene3D" id="1.20.1070.10">
    <property type="entry name" value="Rhodopsin 7-helix transmembrane proteins"/>
    <property type="match status" value="1"/>
</dbReference>
<evidence type="ECO:0000256" key="6">
    <source>
        <dbReference type="SAM" id="Phobius"/>
    </source>
</evidence>
<dbReference type="GO" id="GO:0004930">
    <property type="term" value="F:G protein-coupled receptor activity"/>
    <property type="evidence" value="ECO:0007669"/>
    <property type="project" value="TreeGrafter"/>
</dbReference>
<feature type="transmembrane region" description="Helical" evidence="6">
    <location>
        <begin position="32"/>
        <end position="53"/>
    </location>
</feature>
<evidence type="ECO:0000256" key="5">
    <source>
        <dbReference type="ARBA" id="ARBA00023136"/>
    </source>
</evidence>
<feature type="domain" description="G-protein coupled receptors family 1 profile" evidence="7">
    <location>
        <begin position="11"/>
        <end position="257"/>
    </location>
</feature>
<keyword evidence="4 6" id="KW-1133">Transmembrane helix</keyword>
<feature type="transmembrane region" description="Helical" evidence="6">
    <location>
        <begin position="162"/>
        <end position="184"/>
    </location>
</feature>
<reference evidence="8" key="1">
    <citation type="journal article" date="2020" name="J. Eukaryot. Microbiol.">
        <title>De novo Sequencing, Assembly and Annotation of the Transcriptome for the Free-Living Testate Amoeba Arcella intermedia.</title>
        <authorList>
            <person name="Ribeiro G.M."/>
            <person name="Porfirio-Sousa A.L."/>
            <person name="Maurer-Alcala X.X."/>
            <person name="Katz L.A."/>
            <person name="Lahr D.J.G."/>
        </authorList>
    </citation>
    <scope>NUCLEOTIDE SEQUENCE</scope>
</reference>
<dbReference type="PANTHER" id="PTHR23112">
    <property type="entry name" value="G PROTEIN-COUPLED RECEPTOR 157-RELATED"/>
    <property type="match status" value="1"/>
</dbReference>
<dbReference type="EMBL" id="GIBP01005566">
    <property type="protein sequence ID" value="NDV34535.1"/>
    <property type="molecule type" value="Transcribed_RNA"/>
</dbReference>
<evidence type="ECO:0000256" key="2">
    <source>
        <dbReference type="ARBA" id="ARBA00008360"/>
    </source>
</evidence>
<comment type="subcellular location">
    <subcellularLocation>
        <location evidence="1">Membrane</location>
        <topology evidence="1">Multi-pass membrane protein</topology>
    </subcellularLocation>
</comment>